<dbReference type="AlphaFoldDB" id="A0A091DH67"/>
<dbReference type="Proteomes" id="UP000028990">
    <property type="component" value="Unassembled WGS sequence"/>
</dbReference>
<dbReference type="EMBL" id="KN122430">
    <property type="protein sequence ID" value="KFO30427.1"/>
    <property type="molecule type" value="Genomic_DNA"/>
</dbReference>
<protein>
    <submittedName>
        <fullName evidence="2">Uncharacterized protein</fullName>
    </submittedName>
</protein>
<name>A0A091DH67_FUKDA</name>
<evidence type="ECO:0000313" key="3">
    <source>
        <dbReference type="Proteomes" id="UP000028990"/>
    </source>
</evidence>
<evidence type="ECO:0000313" key="2">
    <source>
        <dbReference type="EMBL" id="KFO30427.1"/>
    </source>
</evidence>
<accession>A0A091DH67</accession>
<gene>
    <name evidence="2" type="ORF">H920_08123</name>
</gene>
<feature type="region of interest" description="Disordered" evidence="1">
    <location>
        <begin position="77"/>
        <end position="154"/>
    </location>
</feature>
<feature type="region of interest" description="Disordered" evidence="1">
    <location>
        <begin position="1"/>
        <end position="24"/>
    </location>
</feature>
<proteinExistence type="predicted"/>
<feature type="compositionally biased region" description="Basic and acidic residues" evidence="1">
    <location>
        <begin position="100"/>
        <end position="112"/>
    </location>
</feature>
<evidence type="ECO:0000256" key="1">
    <source>
        <dbReference type="SAM" id="MobiDB-lite"/>
    </source>
</evidence>
<sequence>MTRNLRSHPDLRRPGPSDCPGTSRATSERALTCRFSAQTHFGVCLVLVLSSERWPQPPSLLPLCLLRTFHKGSLRLTAPESDSRADGGGAHTRRLQVPRAIEERTSTKERGGRKQVRKNSGEKRPEGSRGVQKWGPEERAAEPASSDFKTPHNC</sequence>
<organism evidence="2 3">
    <name type="scientific">Fukomys damarensis</name>
    <name type="common">Damaraland mole rat</name>
    <name type="synonym">Cryptomys damarensis</name>
    <dbReference type="NCBI Taxonomy" id="885580"/>
    <lineage>
        <taxon>Eukaryota</taxon>
        <taxon>Metazoa</taxon>
        <taxon>Chordata</taxon>
        <taxon>Craniata</taxon>
        <taxon>Vertebrata</taxon>
        <taxon>Euteleostomi</taxon>
        <taxon>Mammalia</taxon>
        <taxon>Eutheria</taxon>
        <taxon>Euarchontoglires</taxon>
        <taxon>Glires</taxon>
        <taxon>Rodentia</taxon>
        <taxon>Hystricomorpha</taxon>
        <taxon>Bathyergidae</taxon>
        <taxon>Fukomys</taxon>
    </lineage>
</organism>
<keyword evidence="3" id="KW-1185">Reference proteome</keyword>
<reference evidence="2 3" key="1">
    <citation type="submission" date="2013-11" db="EMBL/GenBank/DDBJ databases">
        <title>The Damaraland mole rat (Fukomys damarensis) genome and evolution of African mole rats.</title>
        <authorList>
            <person name="Gladyshev V.N."/>
            <person name="Fang X."/>
        </authorList>
    </citation>
    <scope>NUCLEOTIDE SEQUENCE [LARGE SCALE GENOMIC DNA]</scope>
    <source>
        <tissue evidence="2">Liver</tissue>
    </source>
</reference>